<dbReference type="PANTHER" id="PTHR46093">
    <property type="entry name" value="ACYL-COA-BINDING DOMAIN-CONTAINING PROTEIN 5"/>
    <property type="match status" value="1"/>
</dbReference>
<reference evidence="3 4" key="1">
    <citation type="journal article" date="2022" name="bioRxiv">
        <title>Genomics of Preaxostyla Flagellates Illuminates Evolutionary Transitions and the Path Towards Mitochondrial Loss.</title>
        <authorList>
            <person name="Novak L.V.F."/>
            <person name="Treitli S.C."/>
            <person name="Pyrih J."/>
            <person name="Halakuc P."/>
            <person name="Pipaliya S.V."/>
            <person name="Vacek V."/>
            <person name="Brzon O."/>
            <person name="Soukal P."/>
            <person name="Eme L."/>
            <person name="Dacks J.B."/>
            <person name="Karnkowska A."/>
            <person name="Elias M."/>
            <person name="Hampl V."/>
        </authorList>
    </citation>
    <scope>NUCLEOTIDE SEQUENCE [LARGE SCALE GENOMIC DNA]</scope>
    <source>
        <strain evidence="3">NAU3</strain>
        <tissue evidence="3">Gut</tissue>
    </source>
</reference>
<dbReference type="SUPFAM" id="SSF54695">
    <property type="entry name" value="POZ domain"/>
    <property type="match status" value="1"/>
</dbReference>
<keyword evidence="2" id="KW-0677">Repeat</keyword>
<dbReference type="SMART" id="SM00612">
    <property type="entry name" value="Kelch"/>
    <property type="match status" value="5"/>
</dbReference>
<dbReference type="PANTHER" id="PTHR46093:SF18">
    <property type="entry name" value="FIBRONECTIN TYPE-III DOMAIN-CONTAINING PROTEIN"/>
    <property type="match status" value="1"/>
</dbReference>
<dbReference type="InterPro" id="IPR015915">
    <property type="entry name" value="Kelch-typ_b-propeller"/>
</dbReference>
<dbReference type="Gene3D" id="3.30.710.10">
    <property type="entry name" value="Potassium Channel Kv1.1, Chain A"/>
    <property type="match status" value="1"/>
</dbReference>
<organism evidence="3 4">
    <name type="scientific">Blattamonas nauphoetae</name>
    <dbReference type="NCBI Taxonomy" id="2049346"/>
    <lineage>
        <taxon>Eukaryota</taxon>
        <taxon>Metamonada</taxon>
        <taxon>Preaxostyla</taxon>
        <taxon>Oxymonadida</taxon>
        <taxon>Blattamonas</taxon>
    </lineage>
</organism>
<keyword evidence="1" id="KW-0880">Kelch repeat</keyword>
<keyword evidence="4" id="KW-1185">Reference proteome</keyword>
<gene>
    <name evidence="3" type="ORF">BLNAU_758</name>
</gene>
<dbReference type="InterPro" id="IPR011333">
    <property type="entry name" value="SKP1/BTB/POZ_sf"/>
</dbReference>
<evidence type="ECO:0000313" key="3">
    <source>
        <dbReference type="EMBL" id="KAK2964227.1"/>
    </source>
</evidence>
<accession>A0ABQ9YKF7</accession>
<dbReference type="EMBL" id="JARBJD010000003">
    <property type="protein sequence ID" value="KAK2964227.1"/>
    <property type="molecule type" value="Genomic_DNA"/>
</dbReference>
<dbReference type="Proteomes" id="UP001281761">
    <property type="component" value="Unassembled WGS sequence"/>
</dbReference>
<evidence type="ECO:0000256" key="2">
    <source>
        <dbReference type="ARBA" id="ARBA00022737"/>
    </source>
</evidence>
<name>A0ABQ9YKF7_9EUKA</name>
<proteinExistence type="predicted"/>
<comment type="caution">
    <text evidence="3">The sequence shown here is derived from an EMBL/GenBank/DDBJ whole genome shotgun (WGS) entry which is preliminary data.</text>
</comment>
<dbReference type="SUPFAM" id="SSF117281">
    <property type="entry name" value="Kelch motif"/>
    <property type="match status" value="1"/>
</dbReference>
<evidence type="ECO:0000256" key="1">
    <source>
        <dbReference type="ARBA" id="ARBA00022441"/>
    </source>
</evidence>
<sequence>MVGRMSRQPIGEYRTFQVLKTQGHVPPGLSEATICTADDNLYLFGGDAGDDCTNEIYQFNFNSEFWARIPITGCAPAARSGHSCIVYRDEMVIYGGMGQQQSYWGDIYVFSFETHMWRFLITPEPSSPRARYRHTAVLHGNHMYIFGGKTDTDRMNDLWRFDFSQGVWKQLDPQGPLPPPREMHTAVVYQNKMIVFGGLGNEAFSDLWEYDFEKNRWTQVNVLNKKKVKPRYCHSAVISGGSMVVFGGITDSRMNDVWKYTISMQSGKEETSLKKTLPPRSQHRAVIYHGDMYIYGGHDGNSCLNELVRYVLLPPSTIASDMQQCFMTNQDCEIRTRNGTHKANRAIVKARFPFLLSYATVITPLAIAQPSTVSISSSLSVTSQHCEDVPILDASDRVVSLILDYINGSSYDINILSTEEIVELLQIAEQNESIILKTACNQVLMTRNLNDLEILKIVMIAAHEFGLVELERRAFVHFVSLLPFSIPLLATFPQSSLLYYSTCLAAITNQGSPNPQTELDSLFQVAGREQDELNRIVKQSAHFSDSS</sequence>
<evidence type="ECO:0000313" key="4">
    <source>
        <dbReference type="Proteomes" id="UP001281761"/>
    </source>
</evidence>
<dbReference type="Pfam" id="PF24681">
    <property type="entry name" value="Kelch_KLHDC2_KLHL20_DRC7"/>
    <property type="match status" value="1"/>
</dbReference>
<dbReference type="Gene3D" id="2.120.10.80">
    <property type="entry name" value="Kelch-type beta propeller"/>
    <property type="match status" value="2"/>
</dbReference>
<dbReference type="InterPro" id="IPR006652">
    <property type="entry name" value="Kelch_1"/>
</dbReference>
<dbReference type="Pfam" id="PF01344">
    <property type="entry name" value="Kelch_1"/>
    <property type="match status" value="2"/>
</dbReference>
<protein>
    <submittedName>
        <fullName evidence="3">Host cell factor 1</fullName>
    </submittedName>
</protein>